<sequence length="202" mass="23616">MSQQIKVQQARKMLGRQYISWTDTICHSWSAMSSRGVGQFWPSKELQWLWRVQRPASGQRGSKSWVDRLREELFVLAAPWKSPKCVEIGDRLLLIEVMEKPNLWIKEVCERRLHRSEVKWKERTSRNGPSTQQFIMGAQHQSEPRLYDQSGRCSEHDRKFPCPDSEPKEGAQFGWSFITRRTRSRVEAVKRSSCGIRPLSVG</sequence>
<protein>
    <submittedName>
        <fullName evidence="1">Uncharacterized protein</fullName>
    </submittedName>
</protein>
<gene>
    <name evidence="1" type="ORF">RRG08_005626</name>
</gene>
<evidence type="ECO:0000313" key="1">
    <source>
        <dbReference type="EMBL" id="KAK3759001.1"/>
    </source>
</evidence>
<keyword evidence="2" id="KW-1185">Reference proteome</keyword>
<dbReference type="AlphaFoldDB" id="A0AAE1D6C7"/>
<name>A0AAE1D6C7_9GAST</name>
<organism evidence="1 2">
    <name type="scientific">Elysia crispata</name>
    <name type="common">lettuce slug</name>
    <dbReference type="NCBI Taxonomy" id="231223"/>
    <lineage>
        <taxon>Eukaryota</taxon>
        <taxon>Metazoa</taxon>
        <taxon>Spiralia</taxon>
        <taxon>Lophotrochozoa</taxon>
        <taxon>Mollusca</taxon>
        <taxon>Gastropoda</taxon>
        <taxon>Heterobranchia</taxon>
        <taxon>Euthyneura</taxon>
        <taxon>Panpulmonata</taxon>
        <taxon>Sacoglossa</taxon>
        <taxon>Placobranchoidea</taxon>
        <taxon>Plakobranchidae</taxon>
        <taxon>Elysia</taxon>
    </lineage>
</organism>
<evidence type="ECO:0000313" key="2">
    <source>
        <dbReference type="Proteomes" id="UP001283361"/>
    </source>
</evidence>
<dbReference type="EMBL" id="JAWDGP010005176">
    <property type="protein sequence ID" value="KAK3759001.1"/>
    <property type="molecule type" value="Genomic_DNA"/>
</dbReference>
<reference evidence="1" key="1">
    <citation type="journal article" date="2023" name="G3 (Bethesda)">
        <title>A reference genome for the long-term kleptoplast-retaining sea slug Elysia crispata morphotype clarki.</title>
        <authorList>
            <person name="Eastman K.E."/>
            <person name="Pendleton A.L."/>
            <person name="Shaikh M.A."/>
            <person name="Suttiyut T."/>
            <person name="Ogas R."/>
            <person name="Tomko P."/>
            <person name="Gavelis G."/>
            <person name="Widhalm J.R."/>
            <person name="Wisecaver J.H."/>
        </authorList>
    </citation>
    <scope>NUCLEOTIDE SEQUENCE</scope>
    <source>
        <strain evidence="1">ECLA1</strain>
    </source>
</reference>
<accession>A0AAE1D6C7</accession>
<proteinExistence type="predicted"/>
<dbReference type="Proteomes" id="UP001283361">
    <property type="component" value="Unassembled WGS sequence"/>
</dbReference>
<comment type="caution">
    <text evidence="1">The sequence shown here is derived from an EMBL/GenBank/DDBJ whole genome shotgun (WGS) entry which is preliminary data.</text>
</comment>